<accession>A0A0J6CGE0</accession>
<sequence>MYARLHFACTTFDTHKNLDTIAYERDLYLMLFDKSFKKVYESKLASNRFNPYTGWNTINNGIILFVDNIHDKNDSDNLIVDLIHPD</sequence>
<gene>
    <name evidence="1" type="ORF">ACM15_24095</name>
</gene>
<reference evidence="1 2" key="1">
    <citation type="submission" date="2015-06" db="EMBL/GenBank/DDBJ databases">
        <title>Draft Genome Sequence of Parabacteroides goldsteinii with Putative Novel Metallo-Beta-Lactamases Isolated from a Blood Culture from a Human Patient.</title>
        <authorList>
            <person name="Krogh T.J."/>
            <person name="Agergaard C.N."/>
            <person name="Moller-Jensen J."/>
            <person name="Justesen U.S."/>
        </authorList>
    </citation>
    <scope>NUCLEOTIDE SEQUENCE [LARGE SCALE GENOMIC DNA]</scope>
    <source>
        <strain evidence="1 2">910340</strain>
    </source>
</reference>
<organism evidence="1 2">
    <name type="scientific">Parabacteroides goldsteinii</name>
    <dbReference type="NCBI Taxonomy" id="328812"/>
    <lineage>
        <taxon>Bacteria</taxon>
        <taxon>Pseudomonadati</taxon>
        <taxon>Bacteroidota</taxon>
        <taxon>Bacteroidia</taxon>
        <taxon>Bacteroidales</taxon>
        <taxon>Tannerellaceae</taxon>
        <taxon>Parabacteroides</taxon>
    </lineage>
</organism>
<dbReference type="AlphaFoldDB" id="A0A0J6CGE0"/>
<proteinExistence type="predicted"/>
<dbReference type="EMBL" id="LFJV01000116">
    <property type="protein sequence ID" value="KMM31149.1"/>
    <property type="molecule type" value="Genomic_DNA"/>
</dbReference>
<comment type="caution">
    <text evidence="1">The sequence shown here is derived from an EMBL/GenBank/DDBJ whole genome shotgun (WGS) entry which is preliminary data.</text>
</comment>
<protein>
    <submittedName>
        <fullName evidence="1">Uncharacterized protein</fullName>
    </submittedName>
</protein>
<dbReference type="Proteomes" id="UP000036166">
    <property type="component" value="Unassembled WGS sequence"/>
</dbReference>
<name>A0A0J6CGE0_9BACT</name>
<evidence type="ECO:0000313" key="1">
    <source>
        <dbReference type="EMBL" id="KMM31149.1"/>
    </source>
</evidence>
<evidence type="ECO:0000313" key="2">
    <source>
        <dbReference type="Proteomes" id="UP000036166"/>
    </source>
</evidence>